<dbReference type="EnsemblPlants" id="AVESA.00010b.r2.4DG0742340.1">
    <property type="protein sequence ID" value="AVESA.00010b.r2.4DG0742340.1.CDS"/>
    <property type="gene ID" value="AVESA.00010b.r2.4DG0742340"/>
</dbReference>
<evidence type="ECO:0000313" key="1">
    <source>
        <dbReference type="EnsemblPlants" id="AVESA.00010b.r2.4DG0742340.1.CDS"/>
    </source>
</evidence>
<sequence length="169" mass="19499">MFQFCLLDMWENSRWYYFLFPHLLILSVWMNVSTNHSQDYLSQYGAPPPQEEEEELDEDGEGLVQPQGGGRAANYTTEEDKLLCKAWCNVGMHPMVGADQSRETYWVHIKEYFDGDNTSGIERTERSLRSRWGVINADCQKWAGVQKHVDELNPSGNGDFDRLTVAQNL</sequence>
<name>A0ACD5X5J4_AVESA</name>
<reference evidence="1" key="1">
    <citation type="submission" date="2021-05" db="EMBL/GenBank/DDBJ databases">
        <authorList>
            <person name="Scholz U."/>
            <person name="Mascher M."/>
            <person name="Fiebig A."/>
        </authorList>
    </citation>
    <scope>NUCLEOTIDE SEQUENCE [LARGE SCALE GENOMIC DNA]</scope>
</reference>
<organism evidence="1 2">
    <name type="scientific">Avena sativa</name>
    <name type="common">Oat</name>
    <dbReference type="NCBI Taxonomy" id="4498"/>
    <lineage>
        <taxon>Eukaryota</taxon>
        <taxon>Viridiplantae</taxon>
        <taxon>Streptophyta</taxon>
        <taxon>Embryophyta</taxon>
        <taxon>Tracheophyta</taxon>
        <taxon>Spermatophyta</taxon>
        <taxon>Magnoliopsida</taxon>
        <taxon>Liliopsida</taxon>
        <taxon>Poales</taxon>
        <taxon>Poaceae</taxon>
        <taxon>BOP clade</taxon>
        <taxon>Pooideae</taxon>
        <taxon>Poodae</taxon>
        <taxon>Poeae</taxon>
        <taxon>Poeae Chloroplast Group 1 (Aveneae type)</taxon>
        <taxon>Aveninae</taxon>
        <taxon>Avena</taxon>
    </lineage>
</organism>
<reference evidence="1" key="2">
    <citation type="submission" date="2025-09" db="UniProtKB">
        <authorList>
            <consortium name="EnsemblPlants"/>
        </authorList>
    </citation>
    <scope>IDENTIFICATION</scope>
</reference>
<dbReference type="Proteomes" id="UP001732700">
    <property type="component" value="Chromosome 4D"/>
</dbReference>
<accession>A0ACD5X5J4</accession>
<evidence type="ECO:0000313" key="2">
    <source>
        <dbReference type="Proteomes" id="UP001732700"/>
    </source>
</evidence>
<protein>
    <submittedName>
        <fullName evidence="1">Uncharacterized protein</fullName>
    </submittedName>
</protein>
<keyword evidence="2" id="KW-1185">Reference proteome</keyword>
<proteinExistence type="predicted"/>